<dbReference type="Proteomes" id="UP000298652">
    <property type="component" value="Chromosome 8"/>
</dbReference>
<gene>
    <name evidence="2" type="ORF">SEVIR_8G219800v2</name>
</gene>
<dbReference type="AlphaFoldDB" id="A0A4U6TWB9"/>
<name>A0A4U6TWB9_SETVI</name>
<evidence type="ECO:0000313" key="2">
    <source>
        <dbReference type="EMBL" id="TKW02057.1"/>
    </source>
</evidence>
<feature type="compositionally biased region" description="Low complexity" evidence="1">
    <location>
        <begin position="40"/>
        <end position="49"/>
    </location>
</feature>
<evidence type="ECO:0000313" key="3">
    <source>
        <dbReference type="Proteomes" id="UP000298652"/>
    </source>
</evidence>
<feature type="region of interest" description="Disordered" evidence="1">
    <location>
        <begin position="23"/>
        <end position="62"/>
    </location>
</feature>
<keyword evidence="3" id="KW-1185">Reference proteome</keyword>
<organism evidence="2 3">
    <name type="scientific">Setaria viridis</name>
    <name type="common">Green bristlegrass</name>
    <name type="synonym">Setaria italica subsp. viridis</name>
    <dbReference type="NCBI Taxonomy" id="4556"/>
    <lineage>
        <taxon>Eukaryota</taxon>
        <taxon>Viridiplantae</taxon>
        <taxon>Streptophyta</taxon>
        <taxon>Embryophyta</taxon>
        <taxon>Tracheophyta</taxon>
        <taxon>Spermatophyta</taxon>
        <taxon>Magnoliopsida</taxon>
        <taxon>Liliopsida</taxon>
        <taxon>Poales</taxon>
        <taxon>Poaceae</taxon>
        <taxon>PACMAD clade</taxon>
        <taxon>Panicoideae</taxon>
        <taxon>Panicodae</taxon>
        <taxon>Paniceae</taxon>
        <taxon>Cenchrinae</taxon>
        <taxon>Setaria</taxon>
    </lineage>
</organism>
<dbReference type="Gramene" id="TKW02057">
    <property type="protein sequence ID" value="TKW02057"/>
    <property type="gene ID" value="SEVIR_8G219800v2"/>
</dbReference>
<accession>A0A4U6TWB9</accession>
<reference evidence="2" key="1">
    <citation type="submission" date="2019-03" db="EMBL/GenBank/DDBJ databases">
        <title>WGS assembly of Setaria viridis.</title>
        <authorList>
            <person name="Huang P."/>
            <person name="Jenkins J."/>
            <person name="Grimwood J."/>
            <person name="Barry K."/>
            <person name="Healey A."/>
            <person name="Mamidi S."/>
            <person name="Sreedasyam A."/>
            <person name="Shu S."/>
            <person name="Feldman M."/>
            <person name="Wu J."/>
            <person name="Yu Y."/>
            <person name="Chen C."/>
            <person name="Johnson J."/>
            <person name="Rokhsar D."/>
            <person name="Baxter I."/>
            <person name="Schmutz J."/>
            <person name="Brutnell T."/>
            <person name="Kellogg E."/>
        </authorList>
    </citation>
    <scope>NUCLEOTIDE SEQUENCE [LARGE SCALE GENOMIC DNA]</scope>
</reference>
<dbReference type="EMBL" id="CM016559">
    <property type="protein sequence ID" value="TKW02057.1"/>
    <property type="molecule type" value="Genomic_DNA"/>
</dbReference>
<sequence>MHMHTVVALYEGACGGGRLARERAVAPGAPSQGEAQHAVSSTTSSSTRPFSPPRNGMDVGAGSALGMGASKKFERSSKFVKLEYHMGPVVAALGGDFPEGGEGTVRSFITLAEFSCLAEFNQLK</sequence>
<proteinExistence type="predicted"/>
<evidence type="ECO:0000256" key="1">
    <source>
        <dbReference type="SAM" id="MobiDB-lite"/>
    </source>
</evidence>
<protein>
    <submittedName>
        <fullName evidence="2">Uncharacterized protein</fullName>
    </submittedName>
</protein>